<feature type="region of interest" description="Disordered" evidence="1">
    <location>
        <begin position="1"/>
        <end position="27"/>
    </location>
</feature>
<evidence type="ECO:0000313" key="3">
    <source>
        <dbReference type="EMBL" id="QLF68379.1"/>
    </source>
</evidence>
<protein>
    <submittedName>
        <fullName evidence="3">Uncharacterized protein</fullName>
    </submittedName>
</protein>
<keyword evidence="2" id="KW-0472">Membrane</keyword>
<feature type="transmembrane region" description="Helical" evidence="2">
    <location>
        <begin position="35"/>
        <end position="59"/>
    </location>
</feature>
<dbReference type="EMBL" id="CP058350">
    <property type="protein sequence ID" value="QLF68379.1"/>
    <property type="molecule type" value="Genomic_DNA"/>
</dbReference>
<keyword evidence="2" id="KW-0812">Transmembrane</keyword>
<organism evidence="3 4">
    <name type="scientific">Peteryoungia desertarenae</name>
    <dbReference type="NCBI Taxonomy" id="1813451"/>
    <lineage>
        <taxon>Bacteria</taxon>
        <taxon>Pseudomonadati</taxon>
        <taxon>Pseudomonadota</taxon>
        <taxon>Alphaproteobacteria</taxon>
        <taxon>Hyphomicrobiales</taxon>
        <taxon>Rhizobiaceae</taxon>
        <taxon>Peteryoungia</taxon>
    </lineage>
</organism>
<reference evidence="3 4" key="1">
    <citation type="submission" date="2020-06" db="EMBL/GenBank/DDBJ databases">
        <title>Genome sequence of Rhizobium sp strain ADMK78.</title>
        <authorList>
            <person name="Rahi P."/>
        </authorList>
    </citation>
    <scope>NUCLEOTIDE SEQUENCE [LARGE SCALE GENOMIC DNA]</scope>
    <source>
        <strain evidence="3 4">ADMK78</strain>
    </source>
</reference>
<evidence type="ECO:0000256" key="2">
    <source>
        <dbReference type="SAM" id="Phobius"/>
    </source>
</evidence>
<sequence>MTSPTNPSEKDREIRQMEQKAGLDRDLESQVPPRYSMTAITVFGVFLGFVTLFLIWLALG</sequence>
<evidence type="ECO:0000313" key="4">
    <source>
        <dbReference type="Proteomes" id="UP000308530"/>
    </source>
</evidence>
<keyword evidence="2" id="KW-1133">Transmembrane helix</keyword>
<accession>A0ABX6QIR0</accession>
<evidence type="ECO:0000256" key="1">
    <source>
        <dbReference type="SAM" id="MobiDB-lite"/>
    </source>
</evidence>
<feature type="compositionally biased region" description="Basic and acidic residues" evidence="1">
    <location>
        <begin position="8"/>
        <end position="27"/>
    </location>
</feature>
<dbReference type="Proteomes" id="UP000308530">
    <property type="component" value="Chromosome"/>
</dbReference>
<name>A0ABX6QIR0_9HYPH</name>
<gene>
    <name evidence="3" type="ORF">FE840_001770</name>
</gene>
<dbReference type="RefSeq" id="WP_138288462.1">
    <property type="nucleotide sequence ID" value="NZ_CP058350.1"/>
</dbReference>
<proteinExistence type="predicted"/>
<keyword evidence="4" id="KW-1185">Reference proteome</keyword>